<feature type="domain" description="C2H2-type" evidence="7">
    <location>
        <begin position="208"/>
        <end position="236"/>
    </location>
</feature>
<feature type="domain" description="C2H2-type" evidence="7">
    <location>
        <begin position="310"/>
        <end position="337"/>
    </location>
</feature>
<dbReference type="SUPFAM" id="SSF57667">
    <property type="entry name" value="beta-beta-alpha zinc fingers"/>
    <property type="match status" value="3"/>
</dbReference>
<evidence type="ECO:0000313" key="10">
    <source>
        <dbReference type="Proteomes" id="UP001162164"/>
    </source>
</evidence>
<dbReference type="Pfam" id="PF07776">
    <property type="entry name" value="zf-AD"/>
    <property type="match status" value="1"/>
</dbReference>
<feature type="binding site" evidence="6">
    <location>
        <position position="62"/>
    </location>
    <ligand>
        <name>Zn(2+)</name>
        <dbReference type="ChEBI" id="CHEBI:29105"/>
    </ligand>
</feature>
<evidence type="ECO:0000256" key="1">
    <source>
        <dbReference type="ARBA" id="ARBA00022723"/>
    </source>
</evidence>
<dbReference type="Gene3D" id="3.30.160.60">
    <property type="entry name" value="Classic Zinc Finger"/>
    <property type="match status" value="4"/>
</dbReference>
<keyword evidence="4 6" id="KW-0862">Zinc</keyword>
<feature type="binding site" evidence="6">
    <location>
        <position position="13"/>
    </location>
    <ligand>
        <name>Zn(2+)</name>
        <dbReference type="ChEBI" id="CHEBI:29105"/>
    </ligand>
</feature>
<feature type="domain" description="C2H2-type" evidence="7">
    <location>
        <begin position="254"/>
        <end position="281"/>
    </location>
</feature>
<dbReference type="EMBL" id="JAPWTJ010001590">
    <property type="protein sequence ID" value="KAJ8970677.1"/>
    <property type="molecule type" value="Genomic_DNA"/>
</dbReference>
<protein>
    <submittedName>
        <fullName evidence="9">Uncharacterized protein</fullName>
    </submittedName>
</protein>
<feature type="non-terminal residue" evidence="9">
    <location>
        <position position="339"/>
    </location>
</feature>
<keyword evidence="2" id="KW-0677">Repeat</keyword>
<dbReference type="Pfam" id="PF00096">
    <property type="entry name" value="zf-C2H2"/>
    <property type="match status" value="3"/>
</dbReference>
<dbReference type="Proteomes" id="UP001162164">
    <property type="component" value="Unassembled WGS sequence"/>
</dbReference>
<dbReference type="SMART" id="SM00355">
    <property type="entry name" value="ZnF_C2H2"/>
    <property type="match status" value="5"/>
</dbReference>
<dbReference type="SUPFAM" id="SSF57716">
    <property type="entry name" value="Glucocorticoid receptor-like (DNA-binding domain)"/>
    <property type="match status" value="1"/>
</dbReference>
<dbReference type="PROSITE" id="PS50157">
    <property type="entry name" value="ZINC_FINGER_C2H2_2"/>
    <property type="match status" value="4"/>
</dbReference>
<evidence type="ECO:0000256" key="2">
    <source>
        <dbReference type="ARBA" id="ARBA00022737"/>
    </source>
</evidence>
<evidence type="ECO:0000259" key="7">
    <source>
        <dbReference type="PROSITE" id="PS50157"/>
    </source>
</evidence>
<feature type="binding site" evidence="6">
    <location>
        <position position="65"/>
    </location>
    <ligand>
        <name>Zn(2+)</name>
        <dbReference type="ChEBI" id="CHEBI:29105"/>
    </ligand>
</feature>
<organism evidence="9 10">
    <name type="scientific">Molorchus minor</name>
    <dbReference type="NCBI Taxonomy" id="1323400"/>
    <lineage>
        <taxon>Eukaryota</taxon>
        <taxon>Metazoa</taxon>
        <taxon>Ecdysozoa</taxon>
        <taxon>Arthropoda</taxon>
        <taxon>Hexapoda</taxon>
        <taxon>Insecta</taxon>
        <taxon>Pterygota</taxon>
        <taxon>Neoptera</taxon>
        <taxon>Endopterygota</taxon>
        <taxon>Coleoptera</taxon>
        <taxon>Polyphaga</taxon>
        <taxon>Cucujiformia</taxon>
        <taxon>Chrysomeloidea</taxon>
        <taxon>Cerambycidae</taxon>
        <taxon>Lamiinae</taxon>
        <taxon>Monochamini</taxon>
        <taxon>Molorchus</taxon>
    </lineage>
</organism>
<gene>
    <name evidence="9" type="ORF">NQ317_012359</name>
</gene>
<keyword evidence="3 5" id="KW-0863">Zinc-finger</keyword>
<evidence type="ECO:0000256" key="3">
    <source>
        <dbReference type="ARBA" id="ARBA00022771"/>
    </source>
</evidence>
<evidence type="ECO:0000313" key="9">
    <source>
        <dbReference type="EMBL" id="KAJ8970677.1"/>
    </source>
</evidence>
<dbReference type="InterPro" id="IPR012934">
    <property type="entry name" value="Znf_AD"/>
</dbReference>
<sequence>MNYPSQNNFANICRTCLVEDSSMKSLFSIEEIMEQKVMLCDMLMSCASILIMQGDGLPENICINCSRQTNTAYLFRKLCERSDATLRECIGFTSLIVEHNNIFNSNLAESRLDLNLENSTAKDDVENNEHFKEISTNVYNQTQENDVNDKNSQDEHYVSANELSTILESDKDSSLSNTEVFFCKKCNKFLQDGHSYQPHLKECHGDSFRCEQCGKKFKSNKFLTSHVISMHDNSEGLKKRKIKTGIVKKRNLPRTCEICNKTFRFHSNLERHKLIHTGEKPYLCNVCGKGFAQMAYLKIHSFIHTGEKPYKCQMCTRSLAAPGTLMTHIRTHTGERPHI</sequence>
<dbReference type="PROSITE" id="PS00028">
    <property type="entry name" value="ZINC_FINGER_C2H2_1"/>
    <property type="match status" value="4"/>
</dbReference>
<accession>A0ABQ9J0T8</accession>
<keyword evidence="1 6" id="KW-0479">Metal-binding</keyword>
<feature type="domain" description="C2H2-type" evidence="7">
    <location>
        <begin position="282"/>
        <end position="309"/>
    </location>
</feature>
<dbReference type="PROSITE" id="PS51915">
    <property type="entry name" value="ZAD"/>
    <property type="match status" value="1"/>
</dbReference>
<dbReference type="InterPro" id="IPR036236">
    <property type="entry name" value="Znf_C2H2_sf"/>
</dbReference>
<feature type="binding site" evidence="6">
    <location>
        <position position="16"/>
    </location>
    <ligand>
        <name>Zn(2+)</name>
        <dbReference type="ChEBI" id="CHEBI:29105"/>
    </ligand>
</feature>
<dbReference type="PANTHER" id="PTHR24379">
    <property type="entry name" value="KRAB AND ZINC FINGER DOMAIN-CONTAINING"/>
    <property type="match status" value="1"/>
</dbReference>
<dbReference type="PANTHER" id="PTHR24379:SF121">
    <property type="entry name" value="C2H2-TYPE DOMAIN-CONTAINING PROTEIN"/>
    <property type="match status" value="1"/>
</dbReference>
<proteinExistence type="predicted"/>
<feature type="domain" description="ZAD" evidence="8">
    <location>
        <begin position="11"/>
        <end position="89"/>
    </location>
</feature>
<dbReference type="SMART" id="SM00868">
    <property type="entry name" value="zf-AD"/>
    <property type="match status" value="1"/>
</dbReference>
<evidence type="ECO:0000256" key="6">
    <source>
        <dbReference type="PROSITE-ProRule" id="PRU01263"/>
    </source>
</evidence>
<reference evidence="9" key="1">
    <citation type="journal article" date="2023" name="Insect Mol. Biol.">
        <title>Genome sequencing provides insights into the evolution of gene families encoding plant cell wall-degrading enzymes in longhorned beetles.</title>
        <authorList>
            <person name="Shin N.R."/>
            <person name="Okamura Y."/>
            <person name="Kirsch R."/>
            <person name="Pauchet Y."/>
        </authorList>
    </citation>
    <scope>NUCLEOTIDE SEQUENCE</scope>
    <source>
        <strain evidence="9">MMC_N1</strain>
    </source>
</reference>
<evidence type="ECO:0000256" key="4">
    <source>
        <dbReference type="ARBA" id="ARBA00022833"/>
    </source>
</evidence>
<name>A0ABQ9J0T8_9CUCU</name>
<comment type="caution">
    <text evidence="9">The sequence shown here is derived from an EMBL/GenBank/DDBJ whole genome shotgun (WGS) entry which is preliminary data.</text>
</comment>
<keyword evidence="10" id="KW-1185">Reference proteome</keyword>
<dbReference type="Gene3D" id="3.40.1800.20">
    <property type="match status" value="1"/>
</dbReference>
<evidence type="ECO:0000256" key="5">
    <source>
        <dbReference type="PROSITE-ProRule" id="PRU00042"/>
    </source>
</evidence>
<evidence type="ECO:0000259" key="8">
    <source>
        <dbReference type="PROSITE" id="PS51915"/>
    </source>
</evidence>
<dbReference type="InterPro" id="IPR013087">
    <property type="entry name" value="Znf_C2H2_type"/>
</dbReference>